<keyword evidence="2 4" id="KW-0378">Hydrolase</keyword>
<dbReference type="GeneID" id="107224220"/>
<sequence>MRGMWSSVLTLWLIGGAISTSEITLPLSVKFGHGLVTFSEETNGVFYTISEEDKPTIRSTFVTDESSWAKSDQEYSVTDCTTDEEACLIFVVNDVTLVLTREVSSRVGYTHASLNATSDNTTVGTCLELVDGVDWFGGPEQWTQIWPVQNDQWNYTAYYTKEDDAVAIAEPYWVSSEGTYLYANPATSLFIDQNHLHDGFLCLYAQNVSPYRARNYTSLEYWIGRYDDPKTAHEAAVEKFFTKPTDIPDEQMIALPIWSTWARYKVNVNDSIVREYAQEILDNGFNHSQVEIDDYWETCYGSLTFNTSDSKFPDIKNLTDDLHDLGFRVTLWIHPFINVECDEWYAIAESAGYFVKDESGNMLTTWWRGENASLIDFTNEDAVTWFSARLTALKESAGIDSFKFDAGEASWAPEPAVLTGNIEESPGILTYQYTRAVAAFGTAIEVRTGWQTQDLPIFVRMLDKETSWTIDNGLPTLITTLLAMNLAGYGFVLPDMVGGNGYINSSSTLTEYPSKELFIRWLQANTFMPSIQYSFVPWDYDNETVEICRTYTDLHEEYAPTIIEAMNALVANGTPVNPPVWWLDPKNSEAFNISDEYLLGEVILVAPVIEEGAVTRDIFLPSGTWRDASYSPYQTYEGPTWIYNYPAPLEILPYFVEASYWEELGKDTTSETTSGGFTLSSSPTVLCASVILALTTKLFN</sequence>
<dbReference type="Proteomes" id="UP000829291">
    <property type="component" value="Chromosome 2"/>
</dbReference>
<comment type="similarity">
    <text evidence="1 4">Belongs to the glycosyl hydrolase 31 family.</text>
</comment>
<dbReference type="InterPro" id="IPR050985">
    <property type="entry name" value="Alpha-glycosidase_related"/>
</dbReference>
<dbReference type="SUPFAM" id="SSF51445">
    <property type="entry name" value="(Trans)glycosidases"/>
    <property type="match status" value="1"/>
</dbReference>
<dbReference type="InterPro" id="IPR017853">
    <property type="entry name" value="GH"/>
</dbReference>
<proteinExistence type="inferred from homology"/>
<evidence type="ECO:0000259" key="6">
    <source>
        <dbReference type="Pfam" id="PF01055"/>
    </source>
</evidence>
<dbReference type="KEGG" id="nlo:107224220"/>
<evidence type="ECO:0000313" key="8">
    <source>
        <dbReference type="Proteomes" id="UP000829291"/>
    </source>
</evidence>
<dbReference type="InterPro" id="IPR000322">
    <property type="entry name" value="Glyco_hydro_31_TIM"/>
</dbReference>
<evidence type="ECO:0000256" key="1">
    <source>
        <dbReference type="ARBA" id="ARBA00007806"/>
    </source>
</evidence>
<dbReference type="Pfam" id="PF21365">
    <property type="entry name" value="Glyco_hydro_31_3rd"/>
    <property type="match status" value="1"/>
</dbReference>
<keyword evidence="8" id="KW-1185">Reference proteome</keyword>
<evidence type="ECO:0000256" key="3">
    <source>
        <dbReference type="ARBA" id="ARBA00023295"/>
    </source>
</evidence>
<feature type="chain" id="PRO_5046136772" evidence="5">
    <location>
        <begin position="20"/>
        <end position="700"/>
    </location>
</feature>
<feature type="signal peptide" evidence="5">
    <location>
        <begin position="1"/>
        <end position="19"/>
    </location>
</feature>
<evidence type="ECO:0000256" key="4">
    <source>
        <dbReference type="RuleBase" id="RU361185"/>
    </source>
</evidence>
<dbReference type="AlphaFoldDB" id="A0A6J0BZB2"/>
<feature type="domain" description="Glycoside hydrolase family 31 TIM barrel" evidence="6">
    <location>
        <begin position="258"/>
        <end position="562"/>
    </location>
</feature>
<accession>A0A6J0BZB2</accession>
<keyword evidence="3 4" id="KW-0326">Glycosidase</keyword>
<dbReference type="SUPFAM" id="SSF51011">
    <property type="entry name" value="Glycosyl hydrolase domain"/>
    <property type="match status" value="1"/>
</dbReference>
<reference evidence="9" key="1">
    <citation type="submission" date="2025-08" db="UniProtKB">
        <authorList>
            <consortium name="RefSeq"/>
        </authorList>
    </citation>
    <scope>IDENTIFICATION</scope>
    <source>
        <tissue evidence="9">Thorax and Abdomen</tissue>
    </source>
</reference>
<dbReference type="PANTHER" id="PTHR43053:SF4">
    <property type="entry name" value="MYOGENESIS-REGULATING GLYCOSIDASE"/>
    <property type="match status" value="1"/>
</dbReference>
<evidence type="ECO:0000259" key="7">
    <source>
        <dbReference type="Pfam" id="PF21365"/>
    </source>
</evidence>
<dbReference type="GO" id="GO:0004553">
    <property type="term" value="F:hydrolase activity, hydrolyzing O-glycosyl compounds"/>
    <property type="evidence" value="ECO:0007669"/>
    <property type="project" value="InterPro"/>
</dbReference>
<name>A0A6J0BZB2_NEOLC</name>
<organism evidence="9">
    <name type="scientific">Neodiprion lecontei</name>
    <name type="common">Redheaded pine sawfly</name>
    <dbReference type="NCBI Taxonomy" id="441921"/>
    <lineage>
        <taxon>Eukaryota</taxon>
        <taxon>Metazoa</taxon>
        <taxon>Ecdysozoa</taxon>
        <taxon>Arthropoda</taxon>
        <taxon>Hexapoda</taxon>
        <taxon>Insecta</taxon>
        <taxon>Pterygota</taxon>
        <taxon>Neoptera</taxon>
        <taxon>Endopterygota</taxon>
        <taxon>Hymenoptera</taxon>
        <taxon>Tenthredinoidea</taxon>
        <taxon>Diprionidae</taxon>
        <taxon>Diprioninae</taxon>
        <taxon>Neodiprion</taxon>
    </lineage>
</organism>
<dbReference type="GO" id="GO:0005975">
    <property type="term" value="P:carbohydrate metabolic process"/>
    <property type="evidence" value="ECO:0007669"/>
    <property type="project" value="InterPro"/>
</dbReference>
<dbReference type="Gene3D" id="3.20.20.80">
    <property type="entry name" value="Glycosidases"/>
    <property type="match status" value="1"/>
</dbReference>
<feature type="domain" description="Glycosyl hydrolase family 31 C-terminal" evidence="7">
    <location>
        <begin position="573"/>
        <end position="658"/>
    </location>
</feature>
<evidence type="ECO:0000256" key="2">
    <source>
        <dbReference type="ARBA" id="ARBA00022801"/>
    </source>
</evidence>
<dbReference type="InterPro" id="IPR048395">
    <property type="entry name" value="Glyco_hydro_31_C"/>
</dbReference>
<dbReference type="Gene3D" id="2.60.40.1180">
    <property type="entry name" value="Golgi alpha-mannosidase II"/>
    <property type="match status" value="1"/>
</dbReference>
<dbReference type="PANTHER" id="PTHR43053">
    <property type="entry name" value="GLYCOSIDASE FAMILY 31"/>
    <property type="match status" value="1"/>
</dbReference>
<dbReference type="InParanoid" id="A0A6J0BZB2"/>
<evidence type="ECO:0000313" key="9">
    <source>
        <dbReference type="RefSeq" id="XP_015519680.2"/>
    </source>
</evidence>
<dbReference type="OrthoDB" id="10070917at2759"/>
<keyword evidence="5" id="KW-0732">Signal</keyword>
<protein>
    <submittedName>
        <fullName evidence="9">Myogenesis-regulating glycosidase</fullName>
    </submittedName>
</protein>
<evidence type="ECO:0000256" key="5">
    <source>
        <dbReference type="SAM" id="SignalP"/>
    </source>
</evidence>
<dbReference type="RefSeq" id="XP_015519680.2">
    <property type="nucleotide sequence ID" value="XM_015664194.2"/>
</dbReference>
<dbReference type="InterPro" id="IPR013780">
    <property type="entry name" value="Glyco_hydro_b"/>
</dbReference>
<dbReference type="Pfam" id="PF01055">
    <property type="entry name" value="Glyco_hydro_31_2nd"/>
    <property type="match status" value="1"/>
</dbReference>
<gene>
    <name evidence="9" type="primary">LOC107224220</name>
</gene>
<dbReference type="CDD" id="cd06592">
    <property type="entry name" value="GH31_NET37"/>
    <property type="match status" value="1"/>
</dbReference>